<dbReference type="Proteomes" id="UP001500902">
    <property type="component" value="Unassembled WGS sequence"/>
</dbReference>
<protein>
    <submittedName>
        <fullName evidence="1">Uncharacterized protein</fullName>
    </submittedName>
</protein>
<gene>
    <name evidence="1" type="ORF">GCM10022224_009770</name>
</gene>
<dbReference type="EMBL" id="BAAAZP010000013">
    <property type="protein sequence ID" value="GAA3649055.1"/>
    <property type="molecule type" value="Genomic_DNA"/>
</dbReference>
<evidence type="ECO:0000313" key="1">
    <source>
        <dbReference type="EMBL" id="GAA3649055.1"/>
    </source>
</evidence>
<organism evidence="1 2">
    <name type="scientific">Nonomuraea antimicrobica</name>
    <dbReference type="NCBI Taxonomy" id="561173"/>
    <lineage>
        <taxon>Bacteria</taxon>
        <taxon>Bacillati</taxon>
        <taxon>Actinomycetota</taxon>
        <taxon>Actinomycetes</taxon>
        <taxon>Streptosporangiales</taxon>
        <taxon>Streptosporangiaceae</taxon>
        <taxon>Nonomuraea</taxon>
    </lineage>
</organism>
<accession>A0ABP7B648</accession>
<sequence>MNATTVTFVRARDIYACAAGLLRFAAPDEVDPLLGDPLAQGASVSYGLLNRPVTEALLRRPGDKRLPPTAALLDHATSLLGQLLDLDDPQVNGQLFLLAGMPRNLLRQLAHQTSRRDGVTPVPLPSNVRDQAVTQRHQCLLLHAADPGTAAEALRSLGRGADSHGAVRACRTLLDAGRTAELAELVGLGKLPEVSWGPDGSEPSVSAYVRAALASEEGAARLRELSERVRRPEWLRSVAELADAAACAPFDGETLVRSLVHRRHPSIPRVDWPALLGGEPERRRREGPLPYRAARLMAQRTDLPDELLLLAIADHPELAPLVPSPSPALLALVRDRLPIVGAGALVKVAGNGQLAGTLTAEELVAALPPEALDLYAESLWLPGLRGTAAVRTMLGRDGDVPLRPFVIDETGFGPRRRLRTPGERPHWDAEALYGQVAASALRRRGELTADEVLSMVTPDAVLAPQPGALPDPRVLRRLAELVHRHLGGRPEAWMVALRLLQEGFVGTLPELLATAGAVSV</sequence>
<evidence type="ECO:0000313" key="2">
    <source>
        <dbReference type="Proteomes" id="UP001500902"/>
    </source>
</evidence>
<keyword evidence="2" id="KW-1185">Reference proteome</keyword>
<proteinExistence type="predicted"/>
<comment type="caution">
    <text evidence="1">The sequence shown here is derived from an EMBL/GenBank/DDBJ whole genome shotgun (WGS) entry which is preliminary data.</text>
</comment>
<name>A0ABP7B648_9ACTN</name>
<dbReference type="RefSeq" id="WP_344873372.1">
    <property type="nucleotide sequence ID" value="NZ_BAAAZP010000013.1"/>
</dbReference>
<reference evidence="2" key="1">
    <citation type="journal article" date="2019" name="Int. J. Syst. Evol. Microbiol.">
        <title>The Global Catalogue of Microorganisms (GCM) 10K type strain sequencing project: providing services to taxonomists for standard genome sequencing and annotation.</title>
        <authorList>
            <consortium name="The Broad Institute Genomics Platform"/>
            <consortium name="The Broad Institute Genome Sequencing Center for Infectious Disease"/>
            <person name="Wu L."/>
            <person name="Ma J."/>
        </authorList>
    </citation>
    <scope>NUCLEOTIDE SEQUENCE [LARGE SCALE GENOMIC DNA]</scope>
    <source>
        <strain evidence="2">JCM 16904</strain>
    </source>
</reference>